<comment type="caution">
    <text evidence="1">The sequence shown here is derived from an EMBL/GenBank/DDBJ whole genome shotgun (WGS) entry which is preliminary data.</text>
</comment>
<dbReference type="OrthoDB" id="10039323at2759"/>
<accession>A0A814PS83</accession>
<gene>
    <name evidence="1" type="ORF">EDS130_LOCUS20461</name>
</gene>
<evidence type="ECO:0000313" key="1">
    <source>
        <dbReference type="EMBL" id="CAF1110039.1"/>
    </source>
</evidence>
<name>A0A814PS83_ADIRI</name>
<dbReference type="AlphaFoldDB" id="A0A814PS83"/>
<proteinExistence type="predicted"/>
<reference evidence="1" key="1">
    <citation type="submission" date="2021-02" db="EMBL/GenBank/DDBJ databases">
        <authorList>
            <person name="Nowell W R."/>
        </authorList>
    </citation>
    <scope>NUCLEOTIDE SEQUENCE</scope>
</reference>
<dbReference type="EMBL" id="CAJNOJ010000100">
    <property type="protein sequence ID" value="CAF1110039.1"/>
    <property type="molecule type" value="Genomic_DNA"/>
</dbReference>
<organism evidence="1 2">
    <name type="scientific">Adineta ricciae</name>
    <name type="common">Rotifer</name>
    <dbReference type="NCBI Taxonomy" id="249248"/>
    <lineage>
        <taxon>Eukaryota</taxon>
        <taxon>Metazoa</taxon>
        <taxon>Spiralia</taxon>
        <taxon>Gnathifera</taxon>
        <taxon>Rotifera</taxon>
        <taxon>Eurotatoria</taxon>
        <taxon>Bdelloidea</taxon>
        <taxon>Adinetida</taxon>
        <taxon>Adinetidae</taxon>
        <taxon>Adineta</taxon>
    </lineage>
</organism>
<evidence type="ECO:0000313" key="2">
    <source>
        <dbReference type="Proteomes" id="UP000663852"/>
    </source>
</evidence>
<dbReference type="Proteomes" id="UP000663852">
    <property type="component" value="Unassembled WGS sequence"/>
</dbReference>
<protein>
    <submittedName>
        <fullName evidence="1">Uncharacterized protein</fullName>
    </submittedName>
</protein>
<sequence length="341" mass="38733">MPVNVQSDILKHLQDQVECRFHLLNALLNHGRLLFYHVEDTTKGWRPAILTNMALLSERLSTIEDLQKSSQTNFNALLDKTNRHAQSMTKIHESLNSLDQKINDRQKTTDNQLKKISDRQKTTDDQLKKIIALLSSDEEKRSRSCSCILSTLTLTRQAIIIPIIDADNDEVRCRFDKDSAECTGVCPPNSLPNGTLILLNCALPITGSESSDWYIVAVMIEDFIESTSKDTTEQYSYSIFSSCPSNNMQSNQYYATFTVAENDVPLCPEHFFVVMMIIQLWQRCNNMQSNQYYATFTVAENDVPLCPEHYDDNSTLAALVTSRSTSPWFWIGPILAVLLLC</sequence>